<evidence type="ECO:0000313" key="2">
    <source>
        <dbReference type="Proteomes" id="UP000253961"/>
    </source>
</evidence>
<dbReference type="Proteomes" id="UP000253961">
    <property type="component" value="Unassembled WGS sequence"/>
</dbReference>
<proteinExistence type="predicted"/>
<dbReference type="EMBL" id="QPKV01000006">
    <property type="protein sequence ID" value="RDC55566.1"/>
    <property type="molecule type" value="Genomic_DNA"/>
</dbReference>
<organism evidence="1 2">
    <name type="scientific">Pedobacter chinensis</name>
    <dbReference type="NCBI Taxonomy" id="2282421"/>
    <lineage>
        <taxon>Bacteria</taxon>
        <taxon>Pseudomonadati</taxon>
        <taxon>Bacteroidota</taxon>
        <taxon>Sphingobacteriia</taxon>
        <taxon>Sphingobacteriales</taxon>
        <taxon>Sphingobacteriaceae</taxon>
        <taxon>Pedobacter</taxon>
    </lineage>
</organism>
<reference evidence="1 2" key="1">
    <citation type="submission" date="2018-07" db="EMBL/GenBank/DDBJ databases">
        <title>Pedobacter sp. nov., isolated from soil.</title>
        <authorList>
            <person name="Zhou L.Y."/>
            <person name="Du Z.J."/>
        </authorList>
    </citation>
    <scope>NUCLEOTIDE SEQUENCE [LARGE SCALE GENOMIC DNA]</scope>
    <source>
        <strain evidence="1 2">JDX94</strain>
    </source>
</reference>
<name>A0A369PXX3_9SPHI</name>
<sequence length="65" mass="7755">MKNDQINPELNNAKPEEKLDRKHIYKFILNPFSFESSNHFNKIHKRRFNSFGCIHEIKKLPGAML</sequence>
<gene>
    <name evidence="1" type="ORF">DU508_14895</name>
</gene>
<keyword evidence="2" id="KW-1185">Reference proteome</keyword>
<accession>A0A369PXX3</accession>
<evidence type="ECO:0000313" key="1">
    <source>
        <dbReference type="EMBL" id="RDC55566.1"/>
    </source>
</evidence>
<comment type="caution">
    <text evidence="1">The sequence shown here is derived from an EMBL/GenBank/DDBJ whole genome shotgun (WGS) entry which is preliminary data.</text>
</comment>
<protein>
    <submittedName>
        <fullName evidence="1">Uncharacterized protein</fullName>
    </submittedName>
</protein>
<dbReference type="AlphaFoldDB" id="A0A369PXX3"/>